<evidence type="ECO:0000259" key="4">
    <source>
        <dbReference type="Pfam" id="PF03081"/>
    </source>
</evidence>
<accession>A9SN89</accession>
<dbReference type="GO" id="GO:0000145">
    <property type="term" value="C:exocyst"/>
    <property type="evidence" value="ECO:0000318"/>
    <property type="project" value="GO_Central"/>
</dbReference>
<dbReference type="GO" id="GO:0005546">
    <property type="term" value="F:phosphatidylinositol-4,5-bisphosphate binding"/>
    <property type="evidence" value="ECO:0007669"/>
    <property type="project" value="InterPro"/>
</dbReference>
<gene>
    <name evidence="6" type="primary">LOC112285122</name>
    <name evidence="5" type="ORF">PHYPA_010855</name>
</gene>
<dbReference type="RefSeq" id="XP_073391585.1">
    <property type="nucleotide sequence ID" value="XM_073535484.1"/>
</dbReference>
<reference evidence="5 7" key="1">
    <citation type="journal article" date="2008" name="Science">
        <title>The Physcomitrella genome reveals evolutionary insights into the conquest of land by plants.</title>
        <authorList>
            <person name="Rensing S."/>
            <person name="Lang D."/>
            <person name="Zimmer A."/>
            <person name="Terry A."/>
            <person name="Salamov A."/>
            <person name="Shapiro H."/>
            <person name="Nishiyama T."/>
            <person name="Perroud P.-F."/>
            <person name="Lindquist E."/>
            <person name="Kamisugi Y."/>
            <person name="Tanahashi T."/>
            <person name="Sakakibara K."/>
            <person name="Fujita T."/>
            <person name="Oishi K."/>
            <person name="Shin-I T."/>
            <person name="Kuroki Y."/>
            <person name="Toyoda A."/>
            <person name="Suzuki Y."/>
            <person name="Hashimoto A."/>
            <person name="Yamaguchi K."/>
            <person name="Sugano A."/>
            <person name="Kohara Y."/>
            <person name="Fujiyama A."/>
            <person name="Anterola A."/>
            <person name="Aoki S."/>
            <person name="Ashton N."/>
            <person name="Barbazuk W.B."/>
            <person name="Barker E."/>
            <person name="Bennetzen J."/>
            <person name="Bezanilla M."/>
            <person name="Blankenship R."/>
            <person name="Cho S.H."/>
            <person name="Dutcher S."/>
            <person name="Estelle M."/>
            <person name="Fawcett J.A."/>
            <person name="Gundlach H."/>
            <person name="Hanada K."/>
            <person name="Heyl A."/>
            <person name="Hicks K.A."/>
            <person name="Hugh J."/>
            <person name="Lohr M."/>
            <person name="Mayer K."/>
            <person name="Melkozernov A."/>
            <person name="Murata T."/>
            <person name="Nelson D."/>
            <person name="Pils B."/>
            <person name="Prigge M."/>
            <person name="Reiss B."/>
            <person name="Renner T."/>
            <person name="Rombauts S."/>
            <person name="Rushton P."/>
            <person name="Sanderfoot A."/>
            <person name="Schween G."/>
            <person name="Shiu S.-H."/>
            <person name="Stueber K."/>
            <person name="Theodoulou F.L."/>
            <person name="Tu H."/>
            <person name="Van de Peer Y."/>
            <person name="Verrier P.J."/>
            <person name="Waters E."/>
            <person name="Wood A."/>
            <person name="Yang L."/>
            <person name="Cove D."/>
            <person name="Cuming A."/>
            <person name="Hasebe M."/>
            <person name="Lucas S."/>
            <person name="Mishler D.B."/>
            <person name="Reski R."/>
            <person name="Grigoriev I."/>
            <person name="Quatrano R.S."/>
            <person name="Boore J.L."/>
        </authorList>
    </citation>
    <scope>NUCLEOTIDE SEQUENCE [LARGE SCALE GENOMIC DNA]</scope>
    <source>
        <strain evidence="6 7">cv. Gransden 2004</strain>
    </source>
</reference>
<dbReference type="EnsemblPlants" id="Pp3c7_25390V3.1">
    <property type="protein sequence ID" value="Pp3c7_25390V3.1"/>
    <property type="gene ID" value="Pp3c7_25390"/>
</dbReference>
<keyword evidence="3" id="KW-0268">Exocytosis</keyword>
<evidence type="ECO:0000313" key="7">
    <source>
        <dbReference type="Proteomes" id="UP000006727"/>
    </source>
</evidence>
<dbReference type="EnsemblPlants" id="Pp3c7_25390V3.4">
    <property type="protein sequence ID" value="Pp3c7_25390V3.4"/>
    <property type="gene ID" value="Pp3c7_25390"/>
</dbReference>
<dbReference type="PANTHER" id="PTHR12542:SF85">
    <property type="entry name" value="EXOCYST SUBUNIT EXO70 FAMILY PROTEIN"/>
    <property type="match status" value="1"/>
</dbReference>
<dbReference type="EnsemblPlants" id="Pp3c7_25390V3.5">
    <property type="protein sequence ID" value="Pp3c7_25390V3.5"/>
    <property type="gene ID" value="Pp3c7_25390"/>
</dbReference>
<dbReference type="Proteomes" id="UP000006727">
    <property type="component" value="Chromosome 7"/>
</dbReference>
<name>A9SN89_PHYPA</name>
<dbReference type="Gramene" id="Pp3c7_25390V3.7">
    <property type="protein sequence ID" value="Pp3c7_25390V3.7"/>
    <property type="gene ID" value="Pp3c7_25390"/>
</dbReference>
<protein>
    <recommendedName>
        <fullName evidence="3">Exocyst subunit Exo70 family protein</fullName>
    </recommendedName>
</protein>
<comment type="similarity">
    <text evidence="1 3">Belongs to the EXO70 family.</text>
</comment>
<dbReference type="Gramene" id="Pp3c7_25390V3.8">
    <property type="protein sequence ID" value="Pp3c7_25390V3.8"/>
    <property type="gene ID" value="Pp3c7_25390"/>
</dbReference>
<dbReference type="InterPro" id="IPR046364">
    <property type="entry name" value="Exo70_C"/>
</dbReference>
<dbReference type="Pfam" id="PF03081">
    <property type="entry name" value="Exo70_C"/>
    <property type="match status" value="1"/>
</dbReference>
<dbReference type="EnsemblPlants" id="Pp3c7_25390V3.8">
    <property type="protein sequence ID" value="Pp3c7_25390V3.8"/>
    <property type="gene ID" value="Pp3c7_25390"/>
</dbReference>
<dbReference type="HOGENOM" id="CLU_010236_1_0_1"/>
<dbReference type="Gene3D" id="1.20.1280.170">
    <property type="entry name" value="Exocyst complex component Exo70"/>
    <property type="match status" value="1"/>
</dbReference>
<dbReference type="Pfam" id="PF20669">
    <property type="entry name" value="Exo70_N"/>
    <property type="match status" value="1"/>
</dbReference>
<dbReference type="InterPro" id="IPR004140">
    <property type="entry name" value="Exo70"/>
</dbReference>
<dbReference type="STRING" id="3218.A9SN89"/>
<dbReference type="EnsemblPlants" id="Pp3c7_25390V3.7">
    <property type="protein sequence ID" value="Pp3c7_25390V3.7"/>
    <property type="gene ID" value="Pp3c7_25390"/>
</dbReference>
<dbReference type="PaxDb" id="3218-PP1S97_91V6.1"/>
<dbReference type="GO" id="GO:0006887">
    <property type="term" value="P:exocytosis"/>
    <property type="evidence" value="ECO:0000318"/>
    <property type="project" value="GO_Central"/>
</dbReference>
<dbReference type="Gramene" id="Pp3c7_25390V3.4">
    <property type="protein sequence ID" value="Pp3c7_25390V3.4"/>
    <property type="gene ID" value="Pp3c7_25390"/>
</dbReference>
<evidence type="ECO:0000313" key="6">
    <source>
        <dbReference type="EnsemblPlants" id="Pp3c7_25390V3.1"/>
    </source>
</evidence>
<evidence type="ECO:0000256" key="1">
    <source>
        <dbReference type="ARBA" id="ARBA00006756"/>
    </source>
</evidence>
<dbReference type="OMA" id="NEASMEC"/>
<dbReference type="RefSeq" id="XP_073391584.1">
    <property type="nucleotide sequence ID" value="XM_073535483.1"/>
</dbReference>
<dbReference type="SUPFAM" id="SSF74788">
    <property type="entry name" value="Cullin repeat-like"/>
    <property type="match status" value="1"/>
</dbReference>
<sequence length="681" mass="77515">MSVESAEGAKVAWPSLSQIKTVAQASQDGLAKLLAARSALCQSLEKSRAIGNQLGQSDKRLQTSHERLPSVRKALAPLEGQSKIVEGLAQRINKTLEPAMQVLSMFDVVKKIRVRLMREPRDDFDSYMSALVQLEDAVDYLNENSSVAIKWLQEAVSYLNEAGSTDTVRLDRLNESLTFLKSQQEGGTHEIDGGLLLTAFGKLEKEFKRLLHEHRHPISLPERIDNEVEESPSRNSEVDYLDSYTPEVLERLQAIISKLVGYPHYQRCMYAYQDVRSSLCEESLQTLDVSYLNYSTTAAVDTVAWDDLQVMIHKWCEHFKIIVKILYAGEKRLAREVFKFVGHSVWVECLRNLAENEMDAFMRFGLSVVRGERYPEKLSKLLEMFECLEMCEPSVNQVFDGEVCVEIRSRHRELMKQVVVASDKTFRSIQGWIKMQREFVTFDARVMPICSFVVNYLKLIIGSYVDPLRKVLRIAHSWADPRALVSGSEDEDEGLSQGIAQILRTLEEIVEARAREVQDPALRHIFLMNNMYYIRTRVKNSEIGPLLGEDLMSGIGRKVSQNALKYQQECWRPVLQHLSREGLTGSGSSKGHRDLVRQRLKAFNAAFDETIQIQSKWIIPDQNLRDGTLAAVTQMVVPAYRSFMSQFGPLLESRLRDPDKYVKYSAEMLETILGALFLGNG</sequence>
<dbReference type="InterPro" id="IPR016159">
    <property type="entry name" value="Cullin_repeat-like_dom_sf"/>
</dbReference>
<dbReference type="RefSeq" id="XP_073391586.1">
    <property type="nucleotide sequence ID" value="XM_073535485.1"/>
</dbReference>
<dbReference type="EnsemblPlants" id="Pp3c7_25390V3.2">
    <property type="protein sequence ID" value="Pp3c7_25390V3.2"/>
    <property type="gene ID" value="Pp3c7_25390"/>
</dbReference>
<keyword evidence="3" id="KW-0653">Protein transport</keyword>
<comment type="function">
    <text evidence="3">Component of the exocyst complex.</text>
</comment>
<dbReference type="PANTHER" id="PTHR12542">
    <property type="entry name" value="EXOCYST COMPLEX PROTEIN EXO70"/>
    <property type="match status" value="1"/>
</dbReference>
<proteinExistence type="inferred from homology"/>
<evidence type="ECO:0000313" key="5">
    <source>
        <dbReference type="EMBL" id="PNR51667.1"/>
    </source>
</evidence>
<keyword evidence="2 3" id="KW-0813">Transport</keyword>
<dbReference type="GO" id="GO:0015031">
    <property type="term" value="P:protein transport"/>
    <property type="evidence" value="ECO:0007669"/>
    <property type="project" value="UniProtKB-KW"/>
</dbReference>
<dbReference type="Gramene" id="Pp3c7_25390V3.3">
    <property type="protein sequence ID" value="Pp3c7_25390V3.3"/>
    <property type="gene ID" value="Pp3c7_25390"/>
</dbReference>
<evidence type="ECO:0000256" key="2">
    <source>
        <dbReference type="ARBA" id="ARBA00022448"/>
    </source>
</evidence>
<reference evidence="5 7" key="2">
    <citation type="journal article" date="2018" name="Plant J.">
        <title>The Physcomitrella patens chromosome-scale assembly reveals moss genome structure and evolution.</title>
        <authorList>
            <person name="Lang D."/>
            <person name="Ullrich K.K."/>
            <person name="Murat F."/>
            <person name="Fuchs J."/>
            <person name="Jenkins J."/>
            <person name="Haas F.B."/>
            <person name="Piednoel M."/>
            <person name="Gundlach H."/>
            <person name="Van Bel M."/>
            <person name="Meyberg R."/>
            <person name="Vives C."/>
            <person name="Morata J."/>
            <person name="Symeonidi A."/>
            <person name="Hiss M."/>
            <person name="Muchero W."/>
            <person name="Kamisugi Y."/>
            <person name="Saleh O."/>
            <person name="Blanc G."/>
            <person name="Decker E.L."/>
            <person name="van Gessel N."/>
            <person name="Grimwood J."/>
            <person name="Hayes R.D."/>
            <person name="Graham S.W."/>
            <person name="Gunter L.E."/>
            <person name="McDaniel S.F."/>
            <person name="Hoernstein S.N.W."/>
            <person name="Larsson A."/>
            <person name="Li F.W."/>
            <person name="Perroud P.F."/>
            <person name="Phillips J."/>
            <person name="Ranjan P."/>
            <person name="Rokshar D.S."/>
            <person name="Rothfels C.J."/>
            <person name="Schneider L."/>
            <person name="Shu S."/>
            <person name="Stevenson D.W."/>
            <person name="Thummler F."/>
            <person name="Tillich M."/>
            <person name="Villarreal Aguilar J.C."/>
            <person name="Widiez T."/>
            <person name="Wong G.K."/>
            <person name="Wymore A."/>
            <person name="Zhang Y."/>
            <person name="Zimmer A.D."/>
            <person name="Quatrano R.S."/>
            <person name="Mayer K.F.X."/>
            <person name="Goodstein D."/>
            <person name="Casacuberta J.M."/>
            <person name="Vandepoele K."/>
            <person name="Reski R."/>
            <person name="Cuming A.C."/>
            <person name="Tuskan G.A."/>
            <person name="Maumus F."/>
            <person name="Salse J."/>
            <person name="Schmutz J."/>
            <person name="Rensing S.A."/>
        </authorList>
    </citation>
    <scope>NUCLEOTIDE SEQUENCE [LARGE SCALE GENOMIC DNA]</scope>
    <source>
        <strain evidence="6 7">cv. Gransden 2004</strain>
    </source>
</reference>
<dbReference type="RefSeq" id="XP_073391583.1">
    <property type="nucleotide sequence ID" value="XM_073535482.1"/>
</dbReference>
<dbReference type="eggNOG" id="KOG2344">
    <property type="taxonomic scope" value="Eukaryota"/>
</dbReference>
<keyword evidence="7" id="KW-1185">Reference proteome</keyword>
<organism evidence="5">
    <name type="scientific">Physcomitrium patens</name>
    <name type="common">Spreading-leaved earth moss</name>
    <name type="synonym">Physcomitrella patens</name>
    <dbReference type="NCBI Taxonomy" id="3218"/>
    <lineage>
        <taxon>Eukaryota</taxon>
        <taxon>Viridiplantae</taxon>
        <taxon>Streptophyta</taxon>
        <taxon>Embryophyta</taxon>
        <taxon>Bryophyta</taxon>
        <taxon>Bryophytina</taxon>
        <taxon>Bryopsida</taxon>
        <taxon>Funariidae</taxon>
        <taxon>Funariales</taxon>
        <taxon>Funariaceae</taxon>
        <taxon>Physcomitrium</taxon>
    </lineage>
</organism>
<dbReference type="Gramene" id="Pp3c7_25390V3.5">
    <property type="protein sequence ID" value="Pp3c7_25390V3.5"/>
    <property type="gene ID" value="Pp3c7_25390"/>
</dbReference>
<dbReference type="Gramene" id="Pp3c7_25390V3.1">
    <property type="protein sequence ID" value="Pp3c7_25390V3.1"/>
    <property type="gene ID" value="Pp3c7_25390"/>
</dbReference>
<dbReference type="Gramene" id="Pp3c7_25390V3.6">
    <property type="protein sequence ID" value="Pp3c7_25390V3.6"/>
    <property type="gene ID" value="Pp3c7_25390"/>
</dbReference>
<dbReference type="AlphaFoldDB" id="A9SN89"/>
<dbReference type="RefSeq" id="XP_073391588.1">
    <property type="nucleotide sequence ID" value="XM_073535487.1"/>
</dbReference>
<dbReference type="RefSeq" id="XP_073391587.1">
    <property type="nucleotide sequence ID" value="XM_073535486.1"/>
</dbReference>
<reference evidence="6" key="3">
    <citation type="submission" date="2020-12" db="UniProtKB">
        <authorList>
            <consortium name="EnsemblPlants"/>
        </authorList>
    </citation>
    <scope>IDENTIFICATION</scope>
</reference>
<dbReference type="Gramene" id="Pp3c7_25390V3.2">
    <property type="protein sequence ID" value="Pp3c7_25390V3.2"/>
    <property type="gene ID" value="Pp3c7_25390"/>
</dbReference>
<dbReference type="EMBL" id="ABEU02000007">
    <property type="protein sequence ID" value="PNR51667.1"/>
    <property type="molecule type" value="Genomic_DNA"/>
</dbReference>
<feature type="domain" description="Exocyst complex subunit Exo70 C-terminal" evidence="4">
    <location>
        <begin position="314"/>
        <end position="673"/>
    </location>
</feature>
<dbReference type="EnsemblPlants" id="Pp3c7_25390V3.6">
    <property type="protein sequence ID" value="Pp3c7_25390V3.6"/>
    <property type="gene ID" value="Pp3c7_25390"/>
</dbReference>
<evidence type="ECO:0000256" key="3">
    <source>
        <dbReference type="RuleBase" id="RU365026"/>
    </source>
</evidence>
<dbReference type="EnsemblPlants" id="Pp3c7_25390V3.3">
    <property type="protein sequence ID" value="Pp3c7_25390V3.3"/>
    <property type="gene ID" value="Pp3c7_25390"/>
</dbReference>
<dbReference type="GeneID" id="112285122"/>